<organism evidence="1 2">
    <name type="scientific">Populus trichocarpa</name>
    <name type="common">Western balsam poplar</name>
    <name type="synonym">Populus balsamifera subsp. trichocarpa</name>
    <dbReference type="NCBI Taxonomy" id="3694"/>
    <lineage>
        <taxon>Eukaryota</taxon>
        <taxon>Viridiplantae</taxon>
        <taxon>Streptophyta</taxon>
        <taxon>Embryophyta</taxon>
        <taxon>Tracheophyta</taxon>
        <taxon>Spermatophyta</taxon>
        <taxon>Magnoliopsida</taxon>
        <taxon>eudicotyledons</taxon>
        <taxon>Gunneridae</taxon>
        <taxon>Pentapetalae</taxon>
        <taxon>rosids</taxon>
        <taxon>fabids</taxon>
        <taxon>Malpighiales</taxon>
        <taxon>Salicaceae</taxon>
        <taxon>Saliceae</taxon>
        <taxon>Populus</taxon>
    </lineage>
</organism>
<evidence type="ECO:0000313" key="2">
    <source>
        <dbReference type="Proteomes" id="UP000006729"/>
    </source>
</evidence>
<evidence type="ECO:0000313" key="1">
    <source>
        <dbReference type="EMBL" id="KAI9215659.1"/>
    </source>
</evidence>
<proteinExistence type="predicted"/>
<gene>
    <name evidence="1" type="ORF">POPTR_T002868v4</name>
</gene>
<comment type="caution">
    <text evidence="1">The sequence shown here is derived from an EMBL/GenBank/DDBJ whole genome shotgun (WGS) entry which is preliminary data.</text>
</comment>
<keyword evidence="2" id="KW-1185">Reference proteome</keyword>
<accession>A0ACC0RI00</accession>
<name>A0ACC0RI00_POPTR</name>
<dbReference type="EMBL" id="MU628134">
    <property type="protein sequence ID" value="KAI9215659.1"/>
    <property type="molecule type" value="Genomic_DNA"/>
</dbReference>
<sequence>MLAALLDDFRLMFLWFSFCSETISRIILLTVSCLLVLSFSVCSSPFYKPSRLPPISPAFAGLLSSTNEIVGERRGPRLD</sequence>
<protein>
    <submittedName>
        <fullName evidence="1">Uncharacterized protein</fullName>
    </submittedName>
</protein>
<reference evidence="1 2" key="1">
    <citation type="journal article" date="2006" name="Science">
        <title>The genome of black cottonwood, Populus trichocarpa (Torr. &amp; Gray).</title>
        <authorList>
            <person name="Tuskan G.A."/>
            <person name="Difazio S."/>
            <person name="Jansson S."/>
            <person name="Bohlmann J."/>
            <person name="Grigoriev I."/>
            <person name="Hellsten U."/>
            <person name="Putnam N."/>
            <person name="Ralph S."/>
            <person name="Rombauts S."/>
            <person name="Salamov A."/>
            <person name="Schein J."/>
            <person name="Sterck L."/>
            <person name="Aerts A."/>
            <person name="Bhalerao R.R."/>
            <person name="Bhalerao R.P."/>
            <person name="Blaudez D."/>
            <person name="Boerjan W."/>
            <person name="Brun A."/>
            <person name="Brunner A."/>
            <person name="Busov V."/>
            <person name="Campbell M."/>
            <person name="Carlson J."/>
            <person name="Chalot M."/>
            <person name="Chapman J."/>
            <person name="Chen G.L."/>
            <person name="Cooper D."/>
            <person name="Coutinho P.M."/>
            <person name="Couturier J."/>
            <person name="Covert S."/>
            <person name="Cronk Q."/>
            <person name="Cunningham R."/>
            <person name="Davis J."/>
            <person name="Degroeve S."/>
            <person name="Dejardin A."/>
            <person name="Depamphilis C."/>
            <person name="Detter J."/>
            <person name="Dirks B."/>
            <person name="Dubchak I."/>
            <person name="Duplessis S."/>
            <person name="Ehlting J."/>
            <person name="Ellis B."/>
            <person name="Gendler K."/>
            <person name="Goodstein D."/>
            <person name="Gribskov M."/>
            <person name="Grimwood J."/>
            <person name="Groover A."/>
            <person name="Gunter L."/>
            <person name="Hamberger B."/>
            <person name="Heinze B."/>
            <person name="Helariutta Y."/>
            <person name="Henrissat B."/>
            <person name="Holligan D."/>
            <person name="Holt R."/>
            <person name="Huang W."/>
            <person name="Islam-Faridi N."/>
            <person name="Jones S."/>
            <person name="Jones-Rhoades M."/>
            <person name="Jorgensen R."/>
            <person name="Joshi C."/>
            <person name="Kangasjarvi J."/>
            <person name="Karlsson J."/>
            <person name="Kelleher C."/>
            <person name="Kirkpatrick R."/>
            <person name="Kirst M."/>
            <person name="Kohler A."/>
            <person name="Kalluri U."/>
            <person name="Larimer F."/>
            <person name="Leebens-Mack J."/>
            <person name="Leple J.C."/>
            <person name="Locascio P."/>
            <person name="Lou Y."/>
            <person name="Lucas S."/>
            <person name="Martin F."/>
            <person name="Montanini B."/>
            <person name="Napoli C."/>
            <person name="Nelson D.R."/>
            <person name="Nelson C."/>
            <person name="Nieminen K."/>
            <person name="Nilsson O."/>
            <person name="Pereda V."/>
            <person name="Peter G."/>
            <person name="Philippe R."/>
            <person name="Pilate G."/>
            <person name="Poliakov A."/>
            <person name="Razumovskaya J."/>
            <person name="Richardson P."/>
            <person name="Rinaldi C."/>
            <person name="Ritland K."/>
            <person name="Rouze P."/>
            <person name="Ryaboy D."/>
            <person name="Schmutz J."/>
            <person name="Schrader J."/>
            <person name="Segerman B."/>
            <person name="Shin H."/>
            <person name="Siddiqui A."/>
            <person name="Sterky F."/>
            <person name="Terry A."/>
            <person name="Tsai C.J."/>
            <person name="Uberbacher E."/>
            <person name="Unneberg P."/>
            <person name="Vahala J."/>
            <person name="Wall K."/>
            <person name="Wessler S."/>
            <person name="Yang G."/>
            <person name="Yin T."/>
            <person name="Douglas C."/>
            <person name="Marra M."/>
            <person name="Sandberg G."/>
            <person name="Van de Peer Y."/>
            <person name="Rokhsar D."/>
        </authorList>
    </citation>
    <scope>NUCLEOTIDE SEQUENCE [LARGE SCALE GENOMIC DNA]</scope>
    <source>
        <strain evidence="2">cv. Nisqually</strain>
    </source>
</reference>
<dbReference type="Proteomes" id="UP000006729">
    <property type="component" value="Unassembled WGS sequence"/>
</dbReference>